<proteinExistence type="predicted"/>
<reference evidence="2" key="1">
    <citation type="submission" date="2020-07" db="EMBL/GenBank/DDBJ databases">
        <title>Multicomponent nature underlies the extraordinary mechanical properties of spider dragline silk.</title>
        <authorList>
            <person name="Kono N."/>
            <person name="Nakamura H."/>
            <person name="Mori M."/>
            <person name="Yoshida Y."/>
            <person name="Ohtoshi R."/>
            <person name="Malay A.D."/>
            <person name="Moran D.A.P."/>
            <person name="Tomita M."/>
            <person name="Numata K."/>
            <person name="Arakawa K."/>
        </authorList>
    </citation>
    <scope>NUCLEOTIDE SEQUENCE</scope>
</reference>
<keyword evidence="3" id="KW-1185">Reference proteome</keyword>
<dbReference type="OrthoDB" id="6435050at2759"/>
<dbReference type="EMBL" id="BMAO01035546">
    <property type="protein sequence ID" value="GFR04301.1"/>
    <property type="molecule type" value="Genomic_DNA"/>
</dbReference>
<accession>A0A8X6LB41</accession>
<name>A0A8X6LB41_TRICU</name>
<gene>
    <name evidence="2" type="primary">AVEN_181397_1</name>
    <name evidence="2" type="ORF">TNCT_711441</name>
</gene>
<feature type="region of interest" description="Disordered" evidence="1">
    <location>
        <begin position="18"/>
        <end position="80"/>
    </location>
</feature>
<protein>
    <submittedName>
        <fullName evidence="2">Uncharacterized protein</fullName>
    </submittedName>
</protein>
<organism evidence="2 3">
    <name type="scientific">Trichonephila clavata</name>
    <name type="common">Joro spider</name>
    <name type="synonym">Nephila clavata</name>
    <dbReference type="NCBI Taxonomy" id="2740835"/>
    <lineage>
        <taxon>Eukaryota</taxon>
        <taxon>Metazoa</taxon>
        <taxon>Ecdysozoa</taxon>
        <taxon>Arthropoda</taxon>
        <taxon>Chelicerata</taxon>
        <taxon>Arachnida</taxon>
        <taxon>Araneae</taxon>
        <taxon>Araneomorphae</taxon>
        <taxon>Entelegynae</taxon>
        <taxon>Araneoidea</taxon>
        <taxon>Nephilidae</taxon>
        <taxon>Trichonephila</taxon>
    </lineage>
</organism>
<evidence type="ECO:0000313" key="2">
    <source>
        <dbReference type="EMBL" id="GFR04301.1"/>
    </source>
</evidence>
<comment type="caution">
    <text evidence="2">The sequence shown here is derived from an EMBL/GenBank/DDBJ whole genome shotgun (WGS) entry which is preliminary data.</text>
</comment>
<evidence type="ECO:0000313" key="3">
    <source>
        <dbReference type="Proteomes" id="UP000887116"/>
    </source>
</evidence>
<feature type="compositionally biased region" description="Basic and acidic residues" evidence="1">
    <location>
        <begin position="53"/>
        <end position="64"/>
    </location>
</feature>
<evidence type="ECO:0000256" key="1">
    <source>
        <dbReference type="SAM" id="MobiDB-lite"/>
    </source>
</evidence>
<feature type="compositionally biased region" description="Basic and acidic residues" evidence="1">
    <location>
        <begin position="24"/>
        <end position="38"/>
    </location>
</feature>
<sequence>MNHNSILKTTWPLSFTTTSSTHPHALEEPKDLLHHDLAAEPDSEPGALEVEAEPLHEEADHEAYGDSAEEEEEPQLALDSQVKFQPALPEGKAVTYEYRHFGNASPLLARSDLKAQASAIEKKAVVAA</sequence>
<dbReference type="Proteomes" id="UP000887116">
    <property type="component" value="Unassembled WGS sequence"/>
</dbReference>
<dbReference type="AlphaFoldDB" id="A0A8X6LB41"/>